<reference evidence="3 4" key="1">
    <citation type="submission" date="2017-11" db="EMBL/GenBank/DDBJ databases">
        <title>Animal gut microbial communities from fecal samples from Wisconsin, USA.</title>
        <authorList>
            <person name="Neumann A."/>
        </authorList>
    </citation>
    <scope>NUCLEOTIDE SEQUENCE [LARGE SCALE GENOMIC DNA]</scope>
    <source>
        <strain evidence="3 4">UWS3</strain>
    </source>
</reference>
<accession>A0A2M9A8W2</accession>
<name>A0A2M9A8W2_9BACT</name>
<dbReference type="Pfam" id="PF02397">
    <property type="entry name" value="Bac_transf"/>
    <property type="match status" value="1"/>
</dbReference>
<evidence type="ECO:0000256" key="1">
    <source>
        <dbReference type="ARBA" id="ARBA00006464"/>
    </source>
</evidence>
<dbReference type="PANTHER" id="PTHR30576">
    <property type="entry name" value="COLANIC BIOSYNTHESIS UDP-GLUCOSE LIPID CARRIER TRANSFERASE"/>
    <property type="match status" value="1"/>
</dbReference>
<dbReference type="OrthoDB" id="9766874at2"/>
<dbReference type="GO" id="GO:0016780">
    <property type="term" value="F:phosphotransferase activity, for other substituted phosphate groups"/>
    <property type="evidence" value="ECO:0007669"/>
    <property type="project" value="TreeGrafter"/>
</dbReference>
<dbReference type="InterPro" id="IPR003362">
    <property type="entry name" value="Bact_transf"/>
</dbReference>
<keyword evidence="3" id="KW-0808">Transferase</keyword>
<feature type="domain" description="Bacterial sugar transferase" evidence="2">
    <location>
        <begin position="213"/>
        <end position="402"/>
    </location>
</feature>
<dbReference type="PANTHER" id="PTHR30576:SF10">
    <property type="entry name" value="SLL5057 PROTEIN"/>
    <property type="match status" value="1"/>
</dbReference>
<protein>
    <submittedName>
        <fullName evidence="3">Lipopolysaccharide/colanic/teichoic acid biosynthesis glycosyltransferase</fullName>
    </submittedName>
</protein>
<comment type="caution">
    <text evidence="3">The sequence shown here is derived from an EMBL/GenBank/DDBJ whole genome shotgun (WGS) entry which is preliminary data.</text>
</comment>
<gene>
    <name evidence="3" type="ORF">BGX16_2184</name>
</gene>
<evidence type="ECO:0000313" key="3">
    <source>
        <dbReference type="EMBL" id="PJJ42166.1"/>
    </source>
</evidence>
<sequence>MKFFAFKLENQNYIWDVHDNFTQSTLGDFLSPQNIGNTVYPANFFKARLREEFLRTNRNQHPFLYFKIITRQFDIVGFSKFDSSYVRAWKIAVLTVLTETKFTDVVGYLDNPDGLGVILIDSDLRVLERLRRKMLVNIKKAGLVDILRKKTKQPIFQVCVYTGLQEKRDQEFDEAIEKFNMRNNGFFSLKRLFYGDILTQTNKFSVYAKEFIKRSFDVVSSFCGIVLLSPVLIACALIVKFSDPKGPVIFKQIRVGKNGKLFTMYKFRSMYIDAESRKKELQKFNESSGPTFKMKNDPRIYPMGHILRKFSLDELPQLFNILAGDMSVVGPRPPLPSEVAEYLPWHKMRLSVTPGLTCFWQVSGRSDIPFEGQMRLDNKYVRHSNFGIDLQLVAKTFKAVFKSNGAY</sequence>
<organism evidence="3 4">
    <name type="scientific">Hallerella succinigenes</name>
    <dbReference type="NCBI Taxonomy" id="1896222"/>
    <lineage>
        <taxon>Bacteria</taxon>
        <taxon>Pseudomonadati</taxon>
        <taxon>Fibrobacterota</taxon>
        <taxon>Fibrobacteria</taxon>
        <taxon>Fibrobacterales</taxon>
        <taxon>Fibrobacteraceae</taxon>
        <taxon>Hallerella</taxon>
    </lineage>
</organism>
<evidence type="ECO:0000259" key="2">
    <source>
        <dbReference type="Pfam" id="PF02397"/>
    </source>
</evidence>
<comment type="similarity">
    <text evidence="1">Belongs to the bacterial sugar transferase family.</text>
</comment>
<dbReference type="Proteomes" id="UP000231134">
    <property type="component" value="Unassembled WGS sequence"/>
</dbReference>
<keyword evidence="4" id="KW-1185">Reference proteome</keyword>
<evidence type="ECO:0000313" key="4">
    <source>
        <dbReference type="Proteomes" id="UP000231134"/>
    </source>
</evidence>
<dbReference type="EMBL" id="PGEX01000001">
    <property type="protein sequence ID" value="PJJ42166.1"/>
    <property type="molecule type" value="Genomic_DNA"/>
</dbReference>
<proteinExistence type="inferred from homology"/>
<dbReference type="AlphaFoldDB" id="A0A2M9A8W2"/>